<evidence type="ECO:0000259" key="1">
    <source>
        <dbReference type="SMART" id="SM00829"/>
    </source>
</evidence>
<dbReference type="InterPro" id="IPR020843">
    <property type="entry name" value="ER"/>
</dbReference>
<dbReference type="PANTHER" id="PTHR43677:SF4">
    <property type="entry name" value="QUINONE OXIDOREDUCTASE-LIKE PROTEIN 2"/>
    <property type="match status" value="1"/>
</dbReference>
<dbReference type="Gene3D" id="3.90.180.10">
    <property type="entry name" value="Medium-chain alcohol dehydrogenases, catalytic domain"/>
    <property type="match status" value="1"/>
</dbReference>
<protein>
    <submittedName>
        <fullName evidence="2">Alcohol dehydrogenase</fullName>
    </submittedName>
</protein>
<dbReference type="SUPFAM" id="SSF51735">
    <property type="entry name" value="NAD(P)-binding Rossmann-fold domains"/>
    <property type="match status" value="1"/>
</dbReference>
<dbReference type="InterPro" id="IPR013149">
    <property type="entry name" value="ADH-like_C"/>
</dbReference>
<name>A0A7I9ZTI5_9MYCO</name>
<organism evidence="2 3">
    <name type="scientific">Mycolicibacterium hippocampi</name>
    <dbReference type="NCBI Taxonomy" id="659824"/>
    <lineage>
        <taxon>Bacteria</taxon>
        <taxon>Bacillati</taxon>
        <taxon>Actinomycetota</taxon>
        <taxon>Actinomycetes</taxon>
        <taxon>Mycobacteriales</taxon>
        <taxon>Mycobacteriaceae</taxon>
        <taxon>Mycolicibacterium</taxon>
    </lineage>
</organism>
<evidence type="ECO:0000313" key="3">
    <source>
        <dbReference type="Proteomes" id="UP000465304"/>
    </source>
</evidence>
<dbReference type="RefSeq" id="WP_163893162.1">
    <property type="nucleotide sequence ID" value="NZ_BLLB01000002.1"/>
</dbReference>
<sequence>MRAAICPRYGPPEVVRVQEHPVPVAGPGQVGARVRAAAVNFPDVLLVAGTYQIRVPPPFVPGSEFAGVIDEVGSPDCGFSIGDQVTGTGMYGAFAERVVADTAAVTRRPDGLDAFAAAAGGVAYRTAYHTLRSTARLRAGDELVVLGAGGGVGLAAVQLGVALGARVTAVASSPEKLAVAAHYGAGTLIRHGDGPLRAALRTALPDGADVVVDPVGGELAEPALRSLRRGGRFVTVGYASGVIPSIPLNLVLVKGIHVLGFQFQDVPADQFERNEHELRDLLVSGRVSPHVGAVYPLTRTSEALRHVGDGRAIGKVLIDMS</sequence>
<dbReference type="AlphaFoldDB" id="A0A7I9ZTI5"/>
<dbReference type="Proteomes" id="UP000465304">
    <property type="component" value="Unassembled WGS sequence"/>
</dbReference>
<reference evidence="2 3" key="1">
    <citation type="journal article" date="2019" name="Emerg. Microbes Infect.">
        <title>Comprehensive subspecies identification of 175 nontuberculous mycobacteria species based on 7547 genomic profiles.</title>
        <authorList>
            <person name="Matsumoto Y."/>
            <person name="Kinjo T."/>
            <person name="Motooka D."/>
            <person name="Nabeya D."/>
            <person name="Jung N."/>
            <person name="Uechi K."/>
            <person name="Horii T."/>
            <person name="Iida T."/>
            <person name="Fujita J."/>
            <person name="Nakamura S."/>
        </authorList>
    </citation>
    <scope>NUCLEOTIDE SEQUENCE [LARGE SCALE GENOMIC DNA]</scope>
    <source>
        <strain evidence="2 3">JCM 30996</strain>
    </source>
</reference>
<evidence type="ECO:0000313" key="2">
    <source>
        <dbReference type="EMBL" id="GFH04351.1"/>
    </source>
</evidence>
<proteinExistence type="predicted"/>
<dbReference type="Pfam" id="PF00107">
    <property type="entry name" value="ADH_zinc_N"/>
    <property type="match status" value="1"/>
</dbReference>
<dbReference type="InterPro" id="IPR011032">
    <property type="entry name" value="GroES-like_sf"/>
</dbReference>
<dbReference type="EMBL" id="BLLB01000002">
    <property type="protein sequence ID" value="GFH04351.1"/>
    <property type="molecule type" value="Genomic_DNA"/>
</dbReference>
<dbReference type="InterPro" id="IPR036291">
    <property type="entry name" value="NAD(P)-bd_dom_sf"/>
</dbReference>
<dbReference type="SUPFAM" id="SSF50129">
    <property type="entry name" value="GroES-like"/>
    <property type="match status" value="1"/>
</dbReference>
<keyword evidence="3" id="KW-1185">Reference proteome</keyword>
<dbReference type="GO" id="GO:0016491">
    <property type="term" value="F:oxidoreductase activity"/>
    <property type="evidence" value="ECO:0007669"/>
    <property type="project" value="InterPro"/>
</dbReference>
<dbReference type="InterPro" id="IPR013154">
    <property type="entry name" value="ADH-like_N"/>
</dbReference>
<accession>A0A7I9ZTI5</accession>
<gene>
    <name evidence="2" type="ORF">MHIP_48340</name>
</gene>
<dbReference type="Gene3D" id="3.40.50.720">
    <property type="entry name" value="NAD(P)-binding Rossmann-like Domain"/>
    <property type="match status" value="1"/>
</dbReference>
<dbReference type="Pfam" id="PF08240">
    <property type="entry name" value="ADH_N"/>
    <property type="match status" value="1"/>
</dbReference>
<feature type="domain" description="Enoyl reductase (ER)" evidence="1">
    <location>
        <begin position="10"/>
        <end position="318"/>
    </location>
</feature>
<dbReference type="InterPro" id="IPR051397">
    <property type="entry name" value="Zn-ADH-like_protein"/>
</dbReference>
<dbReference type="SMART" id="SM00829">
    <property type="entry name" value="PKS_ER"/>
    <property type="match status" value="1"/>
</dbReference>
<dbReference type="CDD" id="cd08241">
    <property type="entry name" value="QOR1"/>
    <property type="match status" value="1"/>
</dbReference>
<dbReference type="PANTHER" id="PTHR43677">
    <property type="entry name" value="SHORT-CHAIN DEHYDROGENASE/REDUCTASE"/>
    <property type="match status" value="1"/>
</dbReference>
<comment type="caution">
    <text evidence="2">The sequence shown here is derived from an EMBL/GenBank/DDBJ whole genome shotgun (WGS) entry which is preliminary data.</text>
</comment>